<accession>A2BYJ2</accession>
<dbReference type="FunFam" id="1.10.275.10:FF:000001">
    <property type="entry name" value="Fumarate hydratase, mitochondrial"/>
    <property type="match status" value="1"/>
</dbReference>
<dbReference type="HAMAP" id="MF_00743">
    <property type="entry name" value="FumaraseC"/>
    <property type="match status" value="1"/>
</dbReference>
<comment type="pathway">
    <text evidence="5">Carbohydrate metabolism; tricarboxylic acid cycle; (S)-malate from fumarate: step 1/1.</text>
</comment>
<dbReference type="CDD" id="cd01362">
    <property type="entry name" value="Fumarase_classII"/>
    <property type="match status" value="1"/>
</dbReference>
<evidence type="ECO:0000256" key="4">
    <source>
        <dbReference type="ARBA" id="ARBA00023239"/>
    </source>
</evidence>
<dbReference type="eggNOG" id="COG0114">
    <property type="taxonomic scope" value="Bacteria"/>
</dbReference>
<gene>
    <name evidence="5 8" type="primary">fumC</name>
    <name evidence="8" type="ordered locus">P9515_16461</name>
</gene>
<reference evidence="8 9" key="1">
    <citation type="journal article" date="2007" name="PLoS Genet.">
        <title>Patterns and implications of gene gain and loss in the evolution of Prochlorococcus.</title>
        <authorList>
            <person name="Kettler G.C."/>
            <person name="Martiny A.C."/>
            <person name="Huang K."/>
            <person name="Zucker J."/>
            <person name="Coleman M.L."/>
            <person name="Rodrigue S."/>
            <person name="Chen F."/>
            <person name="Lapidus A."/>
            <person name="Ferriera S."/>
            <person name="Johnson J."/>
            <person name="Steglich C."/>
            <person name="Church G.M."/>
            <person name="Richardson P."/>
            <person name="Chisholm S.W."/>
        </authorList>
    </citation>
    <scope>NUCLEOTIDE SEQUENCE [LARGE SCALE GENOMIC DNA]</scope>
    <source>
        <strain evidence="8 9">MIT 9515</strain>
    </source>
</reference>
<dbReference type="GO" id="GO:0008797">
    <property type="term" value="F:aspartate ammonia-lyase activity"/>
    <property type="evidence" value="ECO:0007669"/>
    <property type="project" value="UniProtKB-EC"/>
</dbReference>
<dbReference type="Proteomes" id="UP000001589">
    <property type="component" value="Chromosome"/>
</dbReference>
<dbReference type="PROSITE" id="PS00163">
    <property type="entry name" value="FUMARATE_LYASES"/>
    <property type="match status" value="1"/>
</dbReference>
<dbReference type="InterPro" id="IPR022761">
    <property type="entry name" value="Fumarate_lyase_N"/>
</dbReference>
<dbReference type="Gene3D" id="1.10.40.30">
    <property type="entry name" value="Fumarase/aspartase (C-terminal domain)"/>
    <property type="match status" value="1"/>
</dbReference>
<dbReference type="PANTHER" id="PTHR11444">
    <property type="entry name" value="ASPARTATEAMMONIA/ARGININOSUCCINATE/ADENYLOSUCCINATE LYASE"/>
    <property type="match status" value="1"/>
</dbReference>
<evidence type="ECO:0000259" key="6">
    <source>
        <dbReference type="Pfam" id="PF00206"/>
    </source>
</evidence>
<dbReference type="Pfam" id="PF00206">
    <property type="entry name" value="Lyase_1"/>
    <property type="match status" value="1"/>
</dbReference>
<dbReference type="InterPro" id="IPR024083">
    <property type="entry name" value="Fumarase/histidase_N"/>
</dbReference>
<dbReference type="FunFam" id="1.20.200.10:FF:000001">
    <property type="entry name" value="Fumarate hydratase, mitochondrial"/>
    <property type="match status" value="1"/>
</dbReference>
<comment type="catalytic activity">
    <reaction evidence="1">
        <text>L-aspartate = fumarate + NH4(+)</text>
        <dbReference type="Rhea" id="RHEA:16601"/>
        <dbReference type="ChEBI" id="CHEBI:28938"/>
        <dbReference type="ChEBI" id="CHEBI:29806"/>
        <dbReference type="ChEBI" id="CHEBI:29991"/>
        <dbReference type="EC" id="4.3.1.1"/>
    </reaction>
</comment>
<dbReference type="InterPro" id="IPR005677">
    <property type="entry name" value="Fum_hydII"/>
</dbReference>
<dbReference type="OrthoDB" id="9802809at2"/>
<keyword evidence="4 5" id="KW-0456">Lyase</keyword>
<comment type="similarity">
    <text evidence="2 5">Belongs to the class-II fumarase/aspartase family. Fumarase subfamily.</text>
</comment>
<dbReference type="GO" id="GO:0006108">
    <property type="term" value="P:malate metabolic process"/>
    <property type="evidence" value="ECO:0007669"/>
    <property type="project" value="TreeGrafter"/>
</dbReference>
<protein>
    <recommendedName>
        <fullName evidence="5">Fumarate hydratase class II</fullName>
        <shortName evidence="5">Fumarase C</shortName>
        <ecNumber evidence="5">4.2.1.2</ecNumber>
    </recommendedName>
    <alternativeName>
        <fullName evidence="5">Aerobic fumarase</fullName>
    </alternativeName>
    <alternativeName>
        <fullName evidence="5">Iron-independent fumarase</fullName>
    </alternativeName>
</protein>
<dbReference type="GO" id="GO:0006106">
    <property type="term" value="P:fumarate metabolic process"/>
    <property type="evidence" value="ECO:0007669"/>
    <property type="project" value="InterPro"/>
</dbReference>
<feature type="domain" description="Fumarate lyase N-terminal" evidence="6">
    <location>
        <begin position="13"/>
        <end position="343"/>
    </location>
</feature>
<dbReference type="Gene3D" id="1.20.200.10">
    <property type="entry name" value="Fumarase/aspartase (Central domain)"/>
    <property type="match status" value="1"/>
</dbReference>
<proteinExistence type="inferred from homology"/>
<feature type="binding site" evidence="5">
    <location>
        <begin position="325"/>
        <end position="327"/>
    </location>
    <ligand>
        <name>substrate</name>
    </ligand>
</feature>
<dbReference type="UniPathway" id="UPA00223">
    <property type="reaction ID" value="UER01007"/>
</dbReference>
<evidence type="ECO:0000256" key="2">
    <source>
        <dbReference type="ARBA" id="ARBA00009084"/>
    </source>
</evidence>
<evidence type="ECO:0000256" key="5">
    <source>
        <dbReference type="HAMAP-Rule" id="MF_00743"/>
    </source>
</evidence>
<comment type="subcellular location">
    <subcellularLocation>
        <location evidence="5">Cytoplasm</location>
    </subcellularLocation>
</comment>
<dbReference type="EC" id="4.2.1.2" evidence="5"/>
<feature type="active site" description="Proton donor/acceptor" evidence="5">
    <location>
        <position position="189"/>
    </location>
</feature>
<keyword evidence="3 5" id="KW-0963">Cytoplasm</keyword>
<dbReference type="EMBL" id="CP000552">
    <property type="protein sequence ID" value="ABM72853.1"/>
    <property type="molecule type" value="Genomic_DNA"/>
</dbReference>
<dbReference type="GO" id="GO:0004333">
    <property type="term" value="F:fumarate hydratase activity"/>
    <property type="evidence" value="ECO:0007669"/>
    <property type="project" value="UniProtKB-UniRule"/>
</dbReference>
<dbReference type="PRINTS" id="PR00149">
    <property type="entry name" value="FUMRATELYASE"/>
</dbReference>
<dbReference type="GeneID" id="60201315"/>
<dbReference type="RefSeq" id="WP_011820947.1">
    <property type="nucleotide sequence ID" value="NC_008817.1"/>
</dbReference>
<name>A2BYJ2_PROM5</name>
<feature type="binding site" evidence="5">
    <location>
        <position position="188"/>
    </location>
    <ligand>
        <name>substrate</name>
    </ligand>
</feature>
<dbReference type="PANTHER" id="PTHR11444:SF1">
    <property type="entry name" value="FUMARATE HYDRATASE, MITOCHONDRIAL"/>
    <property type="match status" value="1"/>
</dbReference>
<evidence type="ECO:0000256" key="3">
    <source>
        <dbReference type="ARBA" id="ARBA00022490"/>
    </source>
</evidence>
<dbReference type="InterPro" id="IPR018951">
    <property type="entry name" value="Fumarase_C_C"/>
</dbReference>
<dbReference type="SUPFAM" id="SSF48557">
    <property type="entry name" value="L-aspartase-like"/>
    <property type="match status" value="1"/>
</dbReference>
<comment type="subunit">
    <text evidence="5">Homotetramer.</text>
</comment>
<feature type="binding site" evidence="5">
    <location>
        <begin position="99"/>
        <end position="101"/>
    </location>
    <ligand>
        <name>substrate</name>
    </ligand>
</feature>
<dbReference type="AlphaFoldDB" id="A2BYJ2"/>
<dbReference type="InterPro" id="IPR020557">
    <property type="entry name" value="Fumarate_lyase_CS"/>
</dbReference>
<evidence type="ECO:0000313" key="8">
    <source>
        <dbReference type="EMBL" id="ABM72853.1"/>
    </source>
</evidence>
<dbReference type="Gene3D" id="1.10.275.10">
    <property type="entry name" value="Fumarase/aspartase (N-terminal domain)"/>
    <property type="match status" value="1"/>
</dbReference>
<evidence type="ECO:0000256" key="1">
    <source>
        <dbReference type="ARBA" id="ARBA00001494"/>
    </source>
</evidence>
<sequence length="461" mass="50671">MTKNFRFEKDSMGKIKVPAEALWGAQTQRSIINFSIGEELIPLELIYSITLIKKAAAIANFKLGLINDVKKDLIIEACTEILDGYHDSQFPLKIWQTGSGTQTNMNINEVISNIAALKTNSELGTHNPIHPNDDVNKSQSTNDTFPAAIQISVVTEIIKKLVPSIKELTKVLDKKSNEWKNLIKIGRTHFQDAVPISLGQEVSAWSKQLKDAEDTLLVSLDELCFLPLGGTAVGTGINCPKDFPEESIKSISDDTNVVFYKSNNHFSLMASHDRLANVMGQIKILASALFKISNDIKILSSGPRSGIYELIIPQNEPGSSIMPGKVNPTQCEALSMVCTQVMGFEYAVSIANASGTLQMNEYKPLIGFNILRSIKLLNNAISNFRLKLIEGIQPNPETIKANLENSLMLVTALVPKIGYEKAAEIANLAFNESINLKEATLKLGYLSANDFEDAINTDQMI</sequence>
<dbReference type="FunFam" id="1.10.40.30:FF:000002">
    <property type="entry name" value="Fumarate hydratase class II"/>
    <property type="match status" value="1"/>
</dbReference>
<evidence type="ECO:0000313" key="9">
    <source>
        <dbReference type="Proteomes" id="UP000001589"/>
    </source>
</evidence>
<feature type="site" description="Important for catalytic activity" evidence="5">
    <location>
        <position position="332"/>
    </location>
</feature>
<dbReference type="STRING" id="167542.P9515_16461"/>
<dbReference type="GO" id="GO:0005737">
    <property type="term" value="C:cytoplasm"/>
    <property type="evidence" value="ECO:0007669"/>
    <property type="project" value="UniProtKB-SubCell"/>
</dbReference>
<evidence type="ECO:0000259" key="7">
    <source>
        <dbReference type="Pfam" id="PF10415"/>
    </source>
</evidence>
<feature type="active site" evidence="5">
    <location>
        <position position="319"/>
    </location>
</feature>
<dbReference type="HOGENOM" id="CLU_021594_4_1_3"/>
<dbReference type="GO" id="GO:0006099">
    <property type="term" value="P:tricarboxylic acid cycle"/>
    <property type="evidence" value="ECO:0007669"/>
    <property type="project" value="UniProtKB-UniRule"/>
</dbReference>
<feature type="binding site" description="in site B" evidence="5">
    <location>
        <begin position="130"/>
        <end position="133"/>
    </location>
    <ligand>
        <name>substrate</name>
    </ligand>
</feature>
<dbReference type="Pfam" id="PF10415">
    <property type="entry name" value="FumaraseC_C"/>
    <property type="match status" value="1"/>
</dbReference>
<comment type="catalytic activity">
    <reaction evidence="5">
        <text>(S)-malate = fumarate + H2O</text>
        <dbReference type="Rhea" id="RHEA:12460"/>
        <dbReference type="ChEBI" id="CHEBI:15377"/>
        <dbReference type="ChEBI" id="CHEBI:15589"/>
        <dbReference type="ChEBI" id="CHEBI:29806"/>
        <dbReference type="EC" id="4.2.1.2"/>
    </reaction>
</comment>
<comment type="function">
    <text evidence="5">Involved in the TCA cycle. Catalyzes the stereospecific interconversion of fumarate to L-malate.</text>
</comment>
<comment type="miscellaneous">
    <text evidence="5">There are 2 substrate-binding sites: the catalytic A site, and the non-catalytic B site that may play a role in the transfer of substrate or product between the active site and the solvent. Alternatively, the B site may bind allosteric effectors.</text>
</comment>
<dbReference type="InterPro" id="IPR000362">
    <property type="entry name" value="Fumarate_lyase_fam"/>
</dbReference>
<feature type="binding site" evidence="5">
    <location>
        <position position="320"/>
    </location>
    <ligand>
        <name>substrate</name>
    </ligand>
</feature>
<dbReference type="InterPro" id="IPR008948">
    <property type="entry name" value="L-Aspartase-like"/>
</dbReference>
<feature type="binding site" evidence="5">
    <location>
        <begin position="140"/>
        <end position="142"/>
    </location>
    <ligand>
        <name>substrate</name>
    </ligand>
</feature>
<feature type="domain" description="Fumarase C C-terminal" evidence="7">
    <location>
        <begin position="409"/>
        <end position="461"/>
    </location>
</feature>
<keyword evidence="5" id="KW-0816">Tricarboxylic acid cycle</keyword>
<organism evidence="8 9">
    <name type="scientific">Prochlorococcus marinus (strain MIT 9515)</name>
    <dbReference type="NCBI Taxonomy" id="167542"/>
    <lineage>
        <taxon>Bacteria</taxon>
        <taxon>Bacillati</taxon>
        <taxon>Cyanobacteriota</taxon>
        <taxon>Cyanophyceae</taxon>
        <taxon>Synechococcales</taxon>
        <taxon>Prochlorococcaceae</taxon>
        <taxon>Prochlorococcus</taxon>
    </lineage>
</organism>
<dbReference type="KEGG" id="pmc:P9515_16461"/>